<organism evidence="1 2">
    <name type="scientific">Ceratitis capitata</name>
    <name type="common">Mediterranean fruit fly</name>
    <name type="synonym">Tephritis capitata</name>
    <dbReference type="NCBI Taxonomy" id="7213"/>
    <lineage>
        <taxon>Eukaryota</taxon>
        <taxon>Metazoa</taxon>
        <taxon>Ecdysozoa</taxon>
        <taxon>Arthropoda</taxon>
        <taxon>Hexapoda</taxon>
        <taxon>Insecta</taxon>
        <taxon>Pterygota</taxon>
        <taxon>Neoptera</taxon>
        <taxon>Endopterygota</taxon>
        <taxon>Diptera</taxon>
        <taxon>Brachycera</taxon>
        <taxon>Muscomorpha</taxon>
        <taxon>Tephritoidea</taxon>
        <taxon>Tephritidae</taxon>
        <taxon>Ceratitis</taxon>
        <taxon>Ceratitis</taxon>
    </lineage>
</organism>
<accession>A0A811VC80</accession>
<evidence type="ECO:0000313" key="2">
    <source>
        <dbReference type="Proteomes" id="UP000606786"/>
    </source>
</evidence>
<name>A0A811VC80_CERCA</name>
<dbReference type="AlphaFoldDB" id="A0A811VC80"/>
<reference evidence="1" key="1">
    <citation type="submission" date="2020-11" db="EMBL/GenBank/DDBJ databases">
        <authorList>
            <person name="Whitehead M."/>
        </authorList>
    </citation>
    <scope>NUCLEOTIDE SEQUENCE</scope>
    <source>
        <strain evidence="1">EGII</strain>
    </source>
</reference>
<proteinExistence type="predicted"/>
<keyword evidence="2" id="KW-1185">Reference proteome</keyword>
<dbReference type="Proteomes" id="UP000606786">
    <property type="component" value="Unassembled WGS sequence"/>
</dbReference>
<comment type="caution">
    <text evidence="1">The sequence shown here is derived from an EMBL/GenBank/DDBJ whole genome shotgun (WGS) entry which is preliminary data.</text>
</comment>
<evidence type="ECO:0000313" key="1">
    <source>
        <dbReference type="EMBL" id="CAD7011833.1"/>
    </source>
</evidence>
<dbReference type="EMBL" id="CAJHJT010000056">
    <property type="protein sequence ID" value="CAD7011833.1"/>
    <property type="molecule type" value="Genomic_DNA"/>
</dbReference>
<protein>
    <submittedName>
        <fullName evidence="1">(Mediterranean fruit fly) hypothetical protein</fullName>
    </submittedName>
</protein>
<sequence length="177" mass="20142">MNENLDFAIKTSLDMLTYFTGSNSDASSFDKFFLQGVIDCIWLESGWLGLHSKRFLLLKGSRDRWRIKNQLPVQLQLKGERDKIADDIVWKSLGKSAYSANSAHIQRIFSAQQKFTHSAKSNFSTQHAAMCSNLEQLRCQYLMLTNKQHIEFELSTCIIVGAVSKKRVLNVEVYGGV</sequence>
<gene>
    <name evidence="1" type="ORF">CCAP1982_LOCUS19943</name>
</gene>